<dbReference type="AlphaFoldDB" id="A0A9N7YMC5"/>
<comment type="caution">
    <text evidence="2">The sequence shown here is derived from an EMBL/GenBank/DDBJ whole genome shotgun (WGS) entry which is preliminary data.</text>
</comment>
<dbReference type="EMBL" id="CADEAL010001136">
    <property type="protein sequence ID" value="CAB1429424.1"/>
    <property type="molecule type" value="Genomic_DNA"/>
</dbReference>
<reference evidence="2" key="1">
    <citation type="submission" date="2020-03" db="EMBL/GenBank/DDBJ databases">
        <authorList>
            <person name="Weist P."/>
        </authorList>
    </citation>
    <scope>NUCLEOTIDE SEQUENCE</scope>
</reference>
<evidence type="ECO:0000313" key="3">
    <source>
        <dbReference type="Proteomes" id="UP001153269"/>
    </source>
</evidence>
<protein>
    <submittedName>
        <fullName evidence="2">Uncharacterized protein</fullName>
    </submittedName>
</protein>
<evidence type="ECO:0000313" key="2">
    <source>
        <dbReference type="EMBL" id="CAB1429424.1"/>
    </source>
</evidence>
<evidence type="ECO:0000256" key="1">
    <source>
        <dbReference type="SAM" id="MobiDB-lite"/>
    </source>
</evidence>
<feature type="region of interest" description="Disordered" evidence="1">
    <location>
        <begin position="1"/>
        <end position="52"/>
    </location>
</feature>
<proteinExistence type="predicted"/>
<gene>
    <name evidence="2" type="ORF">PLEPLA_LOCUS17402</name>
</gene>
<dbReference type="Proteomes" id="UP001153269">
    <property type="component" value="Unassembled WGS sequence"/>
</dbReference>
<keyword evidence="3" id="KW-1185">Reference proteome</keyword>
<organism evidence="2 3">
    <name type="scientific">Pleuronectes platessa</name>
    <name type="common">European plaice</name>
    <dbReference type="NCBI Taxonomy" id="8262"/>
    <lineage>
        <taxon>Eukaryota</taxon>
        <taxon>Metazoa</taxon>
        <taxon>Chordata</taxon>
        <taxon>Craniata</taxon>
        <taxon>Vertebrata</taxon>
        <taxon>Euteleostomi</taxon>
        <taxon>Actinopterygii</taxon>
        <taxon>Neopterygii</taxon>
        <taxon>Teleostei</taxon>
        <taxon>Neoteleostei</taxon>
        <taxon>Acanthomorphata</taxon>
        <taxon>Carangaria</taxon>
        <taxon>Pleuronectiformes</taxon>
        <taxon>Pleuronectoidei</taxon>
        <taxon>Pleuronectidae</taxon>
        <taxon>Pleuronectes</taxon>
    </lineage>
</organism>
<feature type="compositionally biased region" description="Polar residues" evidence="1">
    <location>
        <begin position="8"/>
        <end position="20"/>
    </location>
</feature>
<sequence>MSREEGDTQSLRTEPDSQNILRPLGLGDNMERLRAGPTFYDTPPGTVPKIRLPPSLLSPRLVPRFRQPVRNSTCAQWMAGGRGGSKRFIPSAQPEAWVHAPAEELRIGPEAHSVPGVTR</sequence>
<accession>A0A9N7YMC5</accession>
<name>A0A9N7YMC5_PLEPL</name>